<name>A0A2P2PZY0_RHIMU</name>
<protein>
    <submittedName>
        <fullName evidence="1">Uncharacterized protein</fullName>
    </submittedName>
</protein>
<sequence>MSEIGSLNHRPHRQVLHLVDTRLYLASKHIPRAIPQYLTHLK</sequence>
<accession>A0A2P2PZY0</accession>
<organism evidence="1">
    <name type="scientific">Rhizophora mucronata</name>
    <name type="common">Asiatic mangrove</name>
    <dbReference type="NCBI Taxonomy" id="61149"/>
    <lineage>
        <taxon>Eukaryota</taxon>
        <taxon>Viridiplantae</taxon>
        <taxon>Streptophyta</taxon>
        <taxon>Embryophyta</taxon>
        <taxon>Tracheophyta</taxon>
        <taxon>Spermatophyta</taxon>
        <taxon>Magnoliopsida</taxon>
        <taxon>eudicotyledons</taxon>
        <taxon>Gunneridae</taxon>
        <taxon>Pentapetalae</taxon>
        <taxon>rosids</taxon>
        <taxon>fabids</taxon>
        <taxon>Malpighiales</taxon>
        <taxon>Rhizophoraceae</taxon>
        <taxon>Rhizophora</taxon>
    </lineage>
</organism>
<dbReference type="EMBL" id="GGEC01079803">
    <property type="protein sequence ID" value="MBX60287.1"/>
    <property type="molecule type" value="Transcribed_RNA"/>
</dbReference>
<dbReference type="AlphaFoldDB" id="A0A2P2PZY0"/>
<reference evidence="1" key="1">
    <citation type="submission" date="2018-02" db="EMBL/GenBank/DDBJ databases">
        <title>Rhizophora mucronata_Transcriptome.</title>
        <authorList>
            <person name="Meera S.P."/>
            <person name="Sreeshan A."/>
            <person name="Augustine A."/>
        </authorList>
    </citation>
    <scope>NUCLEOTIDE SEQUENCE</scope>
    <source>
        <tissue evidence="1">Leaf</tissue>
    </source>
</reference>
<proteinExistence type="predicted"/>
<evidence type="ECO:0000313" key="1">
    <source>
        <dbReference type="EMBL" id="MBX60287.1"/>
    </source>
</evidence>